<feature type="transmembrane region" description="Helical" evidence="1">
    <location>
        <begin position="24"/>
        <end position="41"/>
    </location>
</feature>
<keyword evidence="3" id="KW-1185">Reference proteome</keyword>
<dbReference type="AlphaFoldDB" id="F2L221"/>
<keyword evidence="1" id="KW-1133">Transmembrane helix</keyword>
<dbReference type="EMBL" id="CP002590">
    <property type="protein sequence ID" value="AEA11762.1"/>
    <property type="molecule type" value="Genomic_DNA"/>
</dbReference>
<reference key="2">
    <citation type="submission" date="2011-03" db="EMBL/GenBank/DDBJ databases">
        <title>Complete genome sequence of the thermoacidophilic crenarchaeon Thermoproteus uzoniensis 768-20.</title>
        <authorList>
            <person name="Mardanov A.V."/>
            <person name="Gumerov V.M."/>
            <person name="Beletsky A.V."/>
            <person name="Prokofeva M.I."/>
            <person name="Bonch-Osmolovskaya E.A."/>
            <person name="Ravin N.V."/>
            <person name="Skryabin K.G."/>
        </authorList>
    </citation>
    <scope>NUCLEOTIDE SEQUENCE</scope>
    <source>
        <strain>768-20</strain>
    </source>
</reference>
<gene>
    <name evidence="2" type="ordered locus">TUZN_0264</name>
</gene>
<keyword evidence="1" id="KW-0472">Membrane</keyword>
<organism evidence="2 3">
    <name type="scientific">Thermoproteus uzoniensis (strain 768-20)</name>
    <dbReference type="NCBI Taxonomy" id="999630"/>
    <lineage>
        <taxon>Archaea</taxon>
        <taxon>Thermoproteota</taxon>
        <taxon>Thermoprotei</taxon>
        <taxon>Thermoproteales</taxon>
        <taxon>Thermoproteaceae</taxon>
        <taxon>Thermoproteus</taxon>
    </lineage>
</organism>
<feature type="transmembrane region" description="Helical" evidence="1">
    <location>
        <begin position="48"/>
        <end position="72"/>
    </location>
</feature>
<evidence type="ECO:0000256" key="1">
    <source>
        <dbReference type="SAM" id="Phobius"/>
    </source>
</evidence>
<dbReference type="STRING" id="999630.TUZN_0264"/>
<dbReference type="KEGG" id="tuz:TUZN_0264"/>
<proteinExistence type="predicted"/>
<feature type="transmembrane region" description="Helical" evidence="1">
    <location>
        <begin position="84"/>
        <end position="107"/>
    </location>
</feature>
<protein>
    <submittedName>
        <fullName evidence="2">Uncharacterized protein</fullName>
    </submittedName>
</protein>
<dbReference type="HOGENOM" id="CLU_1763958_0_0_2"/>
<evidence type="ECO:0000313" key="2">
    <source>
        <dbReference type="EMBL" id="AEA11762.1"/>
    </source>
</evidence>
<feature type="transmembrane region" description="Helical" evidence="1">
    <location>
        <begin position="119"/>
        <end position="144"/>
    </location>
</feature>
<accession>F2L221</accession>
<evidence type="ECO:0000313" key="3">
    <source>
        <dbReference type="Proteomes" id="UP000008138"/>
    </source>
</evidence>
<dbReference type="Proteomes" id="UP000008138">
    <property type="component" value="Chromosome"/>
</dbReference>
<reference evidence="2 3" key="1">
    <citation type="journal article" date="2011" name="J. Bacteriol.">
        <title>Complete genome sequence of the thermoacidophilic crenarchaeon Thermoproteus uzoniensis 768-20.</title>
        <authorList>
            <person name="Mardanov A.V."/>
            <person name="Gumerov V.M."/>
            <person name="Beletsky A.V."/>
            <person name="Prokofeva M.I."/>
            <person name="Bonch-Osmolovskaya E.A."/>
            <person name="Ravin N.V."/>
            <person name="Skryabin K.G."/>
        </authorList>
    </citation>
    <scope>NUCLEOTIDE SEQUENCE [LARGE SCALE GENOMIC DNA]</scope>
    <source>
        <strain evidence="2 3">768-20</strain>
    </source>
</reference>
<keyword evidence="1" id="KW-0812">Transmembrane</keyword>
<name>F2L221_THEU7</name>
<sequence length="147" mass="14553">MILLGAAMILGGAAAVFVNYNALAISLAGACVLVAGLLYRARDASGRLWATALISAASTGVAAASFAAIAVWAEVLSWITYKALIASLAVCALAALPGYVAVAVELLGKRGAIAKTAAALLLAVAALAFLIALAAISTLFPVVAEPV</sequence>